<dbReference type="CDD" id="cd01992">
    <property type="entry name" value="TilS_N"/>
    <property type="match status" value="1"/>
</dbReference>
<dbReference type="RefSeq" id="WP_136599521.1">
    <property type="nucleotide sequence ID" value="NZ_STGV01000005.1"/>
</dbReference>
<dbReference type="OrthoDB" id="9807403at2"/>
<dbReference type="PANTHER" id="PTHR43033">
    <property type="entry name" value="TRNA(ILE)-LYSIDINE SYNTHASE-RELATED"/>
    <property type="match status" value="1"/>
</dbReference>
<evidence type="ECO:0000259" key="7">
    <source>
        <dbReference type="Pfam" id="PF01171"/>
    </source>
</evidence>
<dbReference type="GO" id="GO:0006400">
    <property type="term" value="P:tRNA modification"/>
    <property type="evidence" value="ECO:0007669"/>
    <property type="project" value="UniProtKB-UniRule"/>
</dbReference>
<dbReference type="PANTHER" id="PTHR43033:SF1">
    <property type="entry name" value="TRNA(ILE)-LYSIDINE SYNTHASE-RELATED"/>
    <property type="match status" value="1"/>
</dbReference>
<sequence>MTLPAAFPATPAEMSLDAAIPAFLASLKAPTTLLVAVSGGSDSIGLLSSLHDHLQADTRGHRLLAATVDHQLRRESCDEANWVRAFCAQRNIPHQVLTWTSEKPKTGLPAAAREARYRLLAQAADSLGATAIVTGHTLDDQLETVGMRMARTEGAGAPGLAGMAPATLYERRHWILRPLLSVRRQAIRDALISRNLVWIDDPSNEDRRYERVRVRQSQSSVDLQSLTEAGCLRAERSEAAARWIDANAERIADIVLRIDLAKAIEFPASTSPWGHDSAEAAALSALAAIVGGKSFRPANEALTRLLDQLAEGRNFRMTLSGTLFVRRRSELFLTRERRGLLPLSLPAHSERIWDGRYFFHNLTSEDLQIAPGGEAKIAPEIPGTIAAAMRQNRPQIQTLGTESERRSSAVHGRFHLALIDHILPGFDLPLAQALDRLFDREATPFCPI</sequence>
<keyword evidence="1 6" id="KW-0436">Ligase</keyword>
<keyword evidence="6" id="KW-0963">Cytoplasm</keyword>
<keyword evidence="2 6" id="KW-0819">tRNA processing</keyword>
<evidence type="ECO:0000256" key="6">
    <source>
        <dbReference type="HAMAP-Rule" id="MF_01161"/>
    </source>
</evidence>
<comment type="similarity">
    <text evidence="6">Belongs to the tRNA(Ile)-lysidine synthase family.</text>
</comment>
<protein>
    <recommendedName>
        <fullName evidence="6">tRNA(Ile)-lysidine synthase</fullName>
        <ecNumber evidence="6">6.3.4.19</ecNumber>
    </recommendedName>
    <alternativeName>
        <fullName evidence="6">tRNA(Ile)-2-lysyl-cytidine synthase</fullName>
    </alternativeName>
    <alternativeName>
        <fullName evidence="6">tRNA(Ile)-lysidine synthetase</fullName>
    </alternativeName>
</protein>
<name>A0A4S8NX38_9HYPH</name>
<keyword evidence="3 6" id="KW-0547">Nucleotide-binding</keyword>
<evidence type="ECO:0000256" key="2">
    <source>
        <dbReference type="ARBA" id="ARBA00022694"/>
    </source>
</evidence>
<organism evidence="8 9">
    <name type="scientific">Peteryoungia ipomoeae</name>
    <dbReference type="NCBI Taxonomy" id="1210932"/>
    <lineage>
        <taxon>Bacteria</taxon>
        <taxon>Pseudomonadati</taxon>
        <taxon>Pseudomonadota</taxon>
        <taxon>Alphaproteobacteria</taxon>
        <taxon>Hyphomicrobiales</taxon>
        <taxon>Rhizobiaceae</taxon>
        <taxon>Peteryoungia</taxon>
    </lineage>
</organism>
<dbReference type="GO" id="GO:0005524">
    <property type="term" value="F:ATP binding"/>
    <property type="evidence" value="ECO:0007669"/>
    <property type="project" value="UniProtKB-UniRule"/>
</dbReference>
<comment type="caution">
    <text evidence="8">The sequence shown here is derived from an EMBL/GenBank/DDBJ whole genome shotgun (WGS) entry which is preliminary data.</text>
</comment>
<dbReference type="GO" id="GO:0032267">
    <property type="term" value="F:tRNA(Ile)-lysidine synthase activity"/>
    <property type="evidence" value="ECO:0007669"/>
    <property type="project" value="UniProtKB-EC"/>
</dbReference>
<dbReference type="InterPro" id="IPR011063">
    <property type="entry name" value="TilS/TtcA_N"/>
</dbReference>
<evidence type="ECO:0000256" key="5">
    <source>
        <dbReference type="ARBA" id="ARBA00048539"/>
    </source>
</evidence>
<dbReference type="EC" id="6.3.4.19" evidence="6"/>
<dbReference type="AlphaFoldDB" id="A0A4S8NX38"/>
<dbReference type="InterPro" id="IPR012795">
    <property type="entry name" value="tRNA_Ile_lys_synt_N"/>
</dbReference>
<dbReference type="SUPFAM" id="SSF52402">
    <property type="entry name" value="Adenine nucleotide alpha hydrolases-like"/>
    <property type="match status" value="1"/>
</dbReference>
<evidence type="ECO:0000256" key="1">
    <source>
        <dbReference type="ARBA" id="ARBA00022598"/>
    </source>
</evidence>
<dbReference type="Gene3D" id="3.40.50.620">
    <property type="entry name" value="HUPs"/>
    <property type="match status" value="1"/>
</dbReference>
<dbReference type="EMBL" id="STGV01000005">
    <property type="protein sequence ID" value="THV21471.1"/>
    <property type="molecule type" value="Genomic_DNA"/>
</dbReference>
<accession>A0A4S8NX38</accession>
<feature type="binding site" evidence="6">
    <location>
        <begin position="38"/>
        <end position="43"/>
    </location>
    <ligand>
        <name>ATP</name>
        <dbReference type="ChEBI" id="CHEBI:30616"/>
    </ligand>
</feature>
<gene>
    <name evidence="6 8" type="primary">tilS</name>
    <name evidence="8" type="ORF">FAA97_15775</name>
</gene>
<keyword evidence="9" id="KW-1185">Reference proteome</keyword>
<comment type="function">
    <text evidence="6">Ligates lysine onto the cytidine present at position 34 of the AUA codon-specific tRNA(Ile) that contains the anticodon CAU, in an ATP-dependent manner. Cytidine is converted to lysidine, thus changing the amino acid specificity of the tRNA from methionine to isoleucine.</text>
</comment>
<dbReference type="InterPro" id="IPR012094">
    <property type="entry name" value="tRNA_Ile_lys_synt"/>
</dbReference>
<dbReference type="InterPro" id="IPR014729">
    <property type="entry name" value="Rossmann-like_a/b/a_fold"/>
</dbReference>
<feature type="domain" description="tRNA(Ile)-lysidine/2-thiocytidine synthase N-terminal" evidence="7">
    <location>
        <begin position="33"/>
        <end position="216"/>
    </location>
</feature>
<proteinExistence type="inferred from homology"/>
<evidence type="ECO:0000313" key="8">
    <source>
        <dbReference type="EMBL" id="THV21471.1"/>
    </source>
</evidence>
<evidence type="ECO:0000313" key="9">
    <source>
        <dbReference type="Proteomes" id="UP000308828"/>
    </source>
</evidence>
<evidence type="ECO:0000256" key="4">
    <source>
        <dbReference type="ARBA" id="ARBA00022840"/>
    </source>
</evidence>
<dbReference type="NCBIfam" id="TIGR02432">
    <property type="entry name" value="lysidine_TilS_N"/>
    <property type="match status" value="1"/>
</dbReference>
<dbReference type="Proteomes" id="UP000308828">
    <property type="component" value="Unassembled WGS sequence"/>
</dbReference>
<keyword evidence="4 6" id="KW-0067">ATP-binding</keyword>
<evidence type="ECO:0000256" key="3">
    <source>
        <dbReference type="ARBA" id="ARBA00022741"/>
    </source>
</evidence>
<dbReference type="HAMAP" id="MF_01161">
    <property type="entry name" value="tRNA_Ile_lys_synt"/>
    <property type="match status" value="1"/>
</dbReference>
<comment type="domain">
    <text evidence="6">The N-terminal region contains the highly conserved SGGXDS motif, predicted to be a P-loop motif involved in ATP binding.</text>
</comment>
<comment type="subcellular location">
    <subcellularLocation>
        <location evidence="6">Cytoplasm</location>
    </subcellularLocation>
</comment>
<dbReference type="GO" id="GO:0005737">
    <property type="term" value="C:cytoplasm"/>
    <property type="evidence" value="ECO:0007669"/>
    <property type="project" value="UniProtKB-SubCell"/>
</dbReference>
<dbReference type="Pfam" id="PF01171">
    <property type="entry name" value="ATP_bind_3"/>
    <property type="match status" value="1"/>
</dbReference>
<comment type="catalytic activity">
    <reaction evidence="5 6">
        <text>cytidine(34) in tRNA(Ile2) + L-lysine + ATP = lysidine(34) in tRNA(Ile2) + AMP + diphosphate + H(+)</text>
        <dbReference type="Rhea" id="RHEA:43744"/>
        <dbReference type="Rhea" id="RHEA-COMP:10625"/>
        <dbReference type="Rhea" id="RHEA-COMP:10670"/>
        <dbReference type="ChEBI" id="CHEBI:15378"/>
        <dbReference type="ChEBI" id="CHEBI:30616"/>
        <dbReference type="ChEBI" id="CHEBI:32551"/>
        <dbReference type="ChEBI" id="CHEBI:33019"/>
        <dbReference type="ChEBI" id="CHEBI:82748"/>
        <dbReference type="ChEBI" id="CHEBI:83665"/>
        <dbReference type="ChEBI" id="CHEBI:456215"/>
        <dbReference type="EC" id="6.3.4.19"/>
    </reaction>
</comment>
<reference evidence="8 9" key="1">
    <citation type="submission" date="2019-04" db="EMBL/GenBank/DDBJ databases">
        <title>Genome sequence of strain shin9-1.</title>
        <authorList>
            <person name="Gao J."/>
            <person name="Sun J."/>
        </authorList>
    </citation>
    <scope>NUCLEOTIDE SEQUENCE [LARGE SCALE GENOMIC DNA]</scope>
    <source>
        <strain evidence="9">shin9-1</strain>
    </source>
</reference>